<feature type="region of interest" description="Disordered" evidence="1">
    <location>
        <begin position="206"/>
        <end position="226"/>
    </location>
</feature>
<accession>A0ABD3Q300</accession>
<organism evidence="2 3">
    <name type="scientific">Cyclotella cryptica</name>
    <dbReference type="NCBI Taxonomy" id="29204"/>
    <lineage>
        <taxon>Eukaryota</taxon>
        <taxon>Sar</taxon>
        <taxon>Stramenopiles</taxon>
        <taxon>Ochrophyta</taxon>
        <taxon>Bacillariophyta</taxon>
        <taxon>Coscinodiscophyceae</taxon>
        <taxon>Thalassiosirophycidae</taxon>
        <taxon>Stephanodiscales</taxon>
        <taxon>Stephanodiscaceae</taxon>
        <taxon>Cyclotella</taxon>
    </lineage>
</organism>
<dbReference type="EMBL" id="JABMIG020000081">
    <property type="protein sequence ID" value="KAL3794381.1"/>
    <property type="molecule type" value="Genomic_DNA"/>
</dbReference>
<keyword evidence="3" id="KW-1185">Reference proteome</keyword>
<evidence type="ECO:0000313" key="3">
    <source>
        <dbReference type="Proteomes" id="UP001516023"/>
    </source>
</evidence>
<feature type="region of interest" description="Disordered" evidence="1">
    <location>
        <begin position="1"/>
        <end position="74"/>
    </location>
</feature>
<protein>
    <submittedName>
        <fullName evidence="2">Uncharacterized protein</fullName>
    </submittedName>
</protein>
<sequence>MEAAAVGITDAAAIGTGKLTGGVESHKKRQAKRKDQPKKTPSAFNSSASNRDDDGTDTTISANNIPPLSEVGRNFQPCTLPEIQARLKALMEQMPKEIPPIPTEEFEVNDEATSKNTEIRAQIKSFASQLQQTIENYNLLLSLVSSATYKWGVDRSGASQQNLSVMVSELQQCQEMISSSVSGRLSNVLCPAVDVLVGEVEIVRGDGDDGAHDEEDGNNNSRKKRKLNDCNVNNGRILTKERRINHYIRAQVDPAYVHLCHVILARNAALIRHTVATSIHTAQKVIADYLKAMKKDGGHDMAV</sequence>
<reference evidence="2 3" key="1">
    <citation type="journal article" date="2020" name="G3 (Bethesda)">
        <title>Improved Reference Genome for Cyclotella cryptica CCMP332, a Model for Cell Wall Morphogenesis, Salinity Adaptation, and Lipid Production in Diatoms (Bacillariophyta).</title>
        <authorList>
            <person name="Roberts W.R."/>
            <person name="Downey K.M."/>
            <person name="Ruck E.C."/>
            <person name="Traller J.C."/>
            <person name="Alverson A.J."/>
        </authorList>
    </citation>
    <scope>NUCLEOTIDE SEQUENCE [LARGE SCALE GENOMIC DNA]</scope>
    <source>
        <strain evidence="2 3">CCMP332</strain>
    </source>
</reference>
<evidence type="ECO:0000313" key="2">
    <source>
        <dbReference type="EMBL" id="KAL3794381.1"/>
    </source>
</evidence>
<gene>
    <name evidence="2" type="ORF">HJC23_012918</name>
</gene>
<evidence type="ECO:0000256" key="1">
    <source>
        <dbReference type="SAM" id="MobiDB-lite"/>
    </source>
</evidence>
<comment type="caution">
    <text evidence="2">The sequence shown here is derived from an EMBL/GenBank/DDBJ whole genome shotgun (WGS) entry which is preliminary data.</text>
</comment>
<feature type="compositionally biased region" description="Polar residues" evidence="1">
    <location>
        <begin position="57"/>
        <end position="66"/>
    </location>
</feature>
<dbReference type="AlphaFoldDB" id="A0ABD3Q300"/>
<proteinExistence type="predicted"/>
<name>A0ABD3Q300_9STRA</name>
<dbReference type="Proteomes" id="UP001516023">
    <property type="component" value="Unassembled WGS sequence"/>
</dbReference>
<feature type="compositionally biased region" description="Low complexity" evidence="1">
    <location>
        <begin position="1"/>
        <end position="17"/>
    </location>
</feature>